<feature type="signal peptide" evidence="2">
    <location>
        <begin position="1"/>
        <end position="25"/>
    </location>
</feature>
<evidence type="ECO:0000256" key="2">
    <source>
        <dbReference type="SAM" id="SignalP"/>
    </source>
</evidence>
<evidence type="ECO:0000313" key="3">
    <source>
        <dbReference type="EMBL" id="TWT96631.1"/>
    </source>
</evidence>
<dbReference type="AlphaFoldDB" id="A0A5C6AC35"/>
<feature type="region of interest" description="Disordered" evidence="1">
    <location>
        <begin position="416"/>
        <end position="435"/>
    </location>
</feature>
<organism evidence="3 4">
    <name type="scientific">Botrimarina colliarenosi</name>
    <dbReference type="NCBI Taxonomy" id="2528001"/>
    <lineage>
        <taxon>Bacteria</taxon>
        <taxon>Pseudomonadati</taxon>
        <taxon>Planctomycetota</taxon>
        <taxon>Planctomycetia</taxon>
        <taxon>Pirellulales</taxon>
        <taxon>Lacipirellulaceae</taxon>
        <taxon>Botrimarina</taxon>
    </lineage>
</organism>
<gene>
    <name evidence="3" type="ORF">Pla108_24000</name>
</gene>
<proteinExistence type="predicted"/>
<dbReference type="Proteomes" id="UP000317421">
    <property type="component" value="Unassembled WGS sequence"/>
</dbReference>
<comment type="caution">
    <text evidence="3">The sequence shown here is derived from an EMBL/GenBank/DDBJ whole genome shotgun (WGS) entry which is preliminary data.</text>
</comment>
<dbReference type="EMBL" id="SJPR01000003">
    <property type="protein sequence ID" value="TWT96631.1"/>
    <property type="molecule type" value="Genomic_DNA"/>
</dbReference>
<accession>A0A5C6AC35</accession>
<name>A0A5C6AC35_9BACT</name>
<evidence type="ECO:0000256" key="1">
    <source>
        <dbReference type="SAM" id="MobiDB-lite"/>
    </source>
</evidence>
<reference evidence="3 4" key="1">
    <citation type="submission" date="2019-02" db="EMBL/GenBank/DDBJ databases">
        <title>Deep-cultivation of Planctomycetes and their phenomic and genomic characterization uncovers novel biology.</title>
        <authorList>
            <person name="Wiegand S."/>
            <person name="Jogler M."/>
            <person name="Boedeker C."/>
            <person name="Pinto D."/>
            <person name="Vollmers J."/>
            <person name="Rivas-Marin E."/>
            <person name="Kohn T."/>
            <person name="Peeters S.H."/>
            <person name="Heuer A."/>
            <person name="Rast P."/>
            <person name="Oberbeckmann S."/>
            <person name="Bunk B."/>
            <person name="Jeske O."/>
            <person name="Meyerdierks A."/>
            <person name="Storesund J.E."/>
            <person name="Kallscheuer N."/>
            <person name="Luecker S."/>
            <person name="Lage O.M."/>
            <person name="Pohl T."/>
            <person name="Merkel B.J."/>
            <person name="Hornburger P."/>
            <person name="Mueller R.-W."/>
            <person name="Bruemmer F."/>
            <person name="Labrenz M."/>
            <person name="Spormann A.M."/>
            <person name="Op Den Camp H."/>
            <person name="Overmann J."/>
            <person name="Amann R."/>
            <person name="Jetten M.S.M."/>
            <person name="Mascher T."/>
            <person name="Medema M.H."/>
            <person name="Devos D.P."/>
            <person name="Kaster A.-K."/>
            <person name="Ovreas L."/>
            <person name="Rohde M."/>
            <person name="Galperin M.Y."/>
            <person name="Jogler C."/>
        </authorList>
    </citation>
    <scope>NUCLEOTIDE SEQUENCE [LARGE SCALE GENOMIC DNA]</scope>
    <source>
        <strain evidence="3 4">Pla108</strain>
    </source>
</reference>
<sequence length="435" mass="45919" precursor="true">MTRSSLRCVSTCLASLLLLVGGAIAAESVDLTPWADLGSGPLAVEASLRFAGSVTAEGAADAVPTRGDYRLAYVQEELPDSGPQPVFARRVDQSAAALRDDARLLLARPGERGAKITAASGPLTRGELDLVQLAADPLDIDGLLPLGNVRDGGTWKVPSGAVERLLRLKKGEVCEVVGVVSDITSTHARLRFAGPVHGEVDGARVEIDLRGVALFDRQLGRVSRLNLAWKESRAVGPATPAVEAIAKLNVTIDPADEEERLGADLLSQAAAASSDDRLLVTAGGGAWTLLAGRDWFVVADDHQATTLRRVEGGQVAAVTTLASTPQRKLPLGQFEREVRYALGEGLQQVVKSQETPDDKGVRRLMVASVGKAEEQPVEWRHHHLAGPHEALAATTTLPVADGKADDAAVRRLVESIRPASAPSETADARAPAVRR</sequence>
<keyword evidence="4" id="KW-1185">Reference proteome</keyword>
<dbReference type="OrthoDB" id="280947at2"/>
<evidence type="ECO:0000313" key="4">
    <source>
        <dbReference type="Proteomes" id="UP000317421"/>
    </source>
</evidence>
<protein>
    <submittedName>
        <fullName evidence="3">Uncharacterized protein</fullName>
    </submittedName>
</protein>
<feature type="chain" id="PRO_5022967759" evidence="2">
    <location>
        <begin position="26"/>
        <end position="435"/>
    </location>
</feature>
<dbReference type="RefSeq" id="WP_146445155.1">
    <property type="nucleotide sequence ID" value="NZ_SJPR01000003.1"/>
</dbReference>
<keyword evidence="2" id="KW-0732">Signal</keyword>